<proteinExistence type="predicted"/>
<evidence type="ECO:0000256" key="1">
    <source>
        <dbReference type="SAM" id="SignalP"/>
    </source>
</evidence>
<keyword evidence="1" id="KW-0732">Signal</keyword>
<reference evidence="2" key="2">
    <citation type="submission" date="2020-09" db="EMBL/GenBank/DDBJ databases">
        <authorList>
            <person name="Sun Q."/>
            <person name="Kim S."/>
        </authorList>
    </citation>
    <scope>NUCLEOTIDE SEQUENCE</scope>
    <source>
        <strain evidence="2">KCTC 32296</strain>
    </source>
</reference>
<name>A0A918PYD5_9CAUL</name>
<feature type="signal peptide" evidence="1">
    <location>
        <begin position="1"/>
        <end position="22"/>
    </location>
</feature>
<dbReference type="RefSeq" id="WP_189485371.1">
    <property type="nucleotide sequence ID" value="NZ_BMZB01000001.1"/>
</dbReference>
<accession>A0A918PYD5</accession>
<reference evidence="2" key="1">
    <citation type="journal article" date="2014" name="Int. J. Syst. Evol. Microbiol.">
        <title>Complete genome sequence of Corynebacterium casei LMG S-19264T (=DSM 44701T), isolated from a smear-ripened cheese.</title>
        <authorList>
            <consortium name="US DOE Joint Genome Institute (JGI-PGF)"/>
            <person name="Walter F."/>
            <person name="Albersmeier A."/>
            <person name="Kalinowski J."/>
            <person name="Ruckert C."/>
        </authorList>
    </citation>
    <scope>NUCLEOTIDE SEQUENCE</scope>
    <source>
        <strain evidence="2">KCTC 32296</strain>
    </source>
</reference>
<dbReference type="EMBL" id="BMZB01000001">
    <property type="protein sequence ID" value="GGZ27057.1"/>
    <property type="molecule type" value="Genomic_DNA"/>
</dbReference>
<feature type="chain" id="PRO_5037161703" evidence="1">
    <location>
        <begin position="23"/>
        <end position="116"/>
    </location>
</feature>
<comment type="caution">
    <text evidence="2">The sequence shown here is derived from an EMBL/GenBank/DDBJ whole genome shotgun (WGS) entry which is preliminary data.</text>
</comment>
<protein>
    <submittedName>
        <fullName evidence="2">Uncharacterized protein</fullName>
    </submittedName>
</protein>
<gene>
    <name evidence="2" type="ORF">GCM10011273_10870</name>
</gene>
<dbReference type="Proteomes" id="UP000662572">
    <property type="component" value="Unassembled WGS sequence"/>
</dbReference>
<sequence length="116" mass="11482">MFKALTPAIIVSAALLTSQAQAADSLDNTSKAAGESVIATAKLAASGVQVVAGVAAIPVMGVGSAAQSTGEIMQDSGEAVWTAANTPLEVSDETVVAQPAPVVPYDAQASQKAKTQ</sequence>
<organism evidence="2 3">
    <name type="scientific">Asticcacaulis endophyticus</name>
    <dbReference type="NCBI Taxonomy" id="1395890"/>
    <lineage>
        <taxon>Bacteria</taxon>
        <taxon>Pseudomonadati</taxon>
        <taxon>Pseudomonadota</taxon>
        <taxon>Alphaproteobacteria</taxon>
        <taxon>Caulobacterales</taxon>
        <taxon>Caulobacteraceae</taxon>
        <taxon>Asticcacaulis</taxon>
    </lineage>
</organism>
<keyword evidence="3" id="KW-1185">Reference proteome</keyword>
<dbReference type="AlphaFoldDB" id="A0A918PYD5"/>
<evidence type="ECO:0000313" key="2">
    <source>
        <dbReference type="EMBL" id="GGZ27057.1"/>
    </source>
</evidence>
<evidence type="ECO:0000313" key="3">
    <source>
        <dbReference type="Proteomes" id="UP000662572"/>
    </source>
</evidence>